<organism evidence="1 2">
    <name type="scientific">Novosphingobium soli</name>
    <dbReference type="NCBI Taxonomy" id="574956"/>
    <lineage>
        <taxon>Bacteria</taxon>
        <taxon>Pseudomonadati</taxon>
        <taxon>Pseudomonadota</taxon>
        <taxon>Alphaproteobacteria</taxon>
        <taxon>Sphingomonadales</taxon>
        <taxon>Sphingomonadaceae</taxon>
        <taxon>Novosphingobium</taxon>
    </lineage>
</organism>
<dbReference type="EMBL" id="JBHLWK010000027">
    <property type="protein sequence ID" value="MFC0206428.1"/>
    <property type="molecule type" value="Genomic_DNA"/>
</dbReference>
<dbReference type="Proteomes" id="UP001589798">
    <property type="component" value="Unassembled WGS sequence"/>
</dbReference>
<protein>
    <submittedName>
        <fullName evidence="1">Uncharacterized protein</fullName>
    </submittedName>
</protein>
<gene>
    <name evidence="1" type="ORF">ACFFJC_19355</name>
</gene>
<reference evidence="1 2" key="1">
    <citation type="submission" date="2024-09" db="EMBL/GenBank/DDBJ databases">
        <authorList>
            <person name="Sun Q."/>
            <person name="Mori K."/>
        </authorList>
    </citation>
    <scope>NUCLEOTIDE SEQUENCE [LARGE SCALE GENOMIC DNA]</scope>
    <source>
        <strain evidence="1 2">CCM 7706</strain>
    </source>
</reference>
<comment type="caution">
    <text evidence="1">The sequence shown here is derived from an EMBL/GenBank/DDBJ whole genome shotgun (WGS) entry which is preliminary data.</text>
</comment>
<sequence>MAKFSEAPGIAGLLNYKPGVSVADALDQLLYPGLSITALTVTPSQIEQGASVPVTVAWTISGTITGQTLEGITVPAADRSKVFPGVSASNTFDLTVTDAAAPGGPTTASRSASVTVLPRRFWGVSDSPALDSAGVIALAGSELSGSRAKSFTVDGGAGGKFVFFAYLASLGAHTGAKLYGFDETMVVATVSVTTAAGLTANYTVLRSPEKQAGAVPVEIV</sequence>
<dbReference type="RefSeq" id="WP_379489049.1">
    <property type="nucleotide sequence ID" value="NZ_JBHLWK010000027.1"/>
</dbReference>
<evidence type="ECO:0000313" key="1">
    <source>
        <dbReference type="EMBL" id="MFC0206428.1"/>
    </source>
</evidence>
<name>A0ABV6D1D3_9SPHN</name>
<evidence type="ECO:0000313" key="2">
    <source>
        <dbReference type="Proteomes" id="UP001589798"/>
    </source>
</evidence>
<proteinExistence type="predicted"/>
<keyword evidence="2" id="KW-1185">Reference proteome</keyword>
<accession>A0ABV6D1D3</accession>